<evidence type="ECO:0000313" key="2">
    <source>
        <dbReference type="Proteomes" id="UP000049222"/>
    </source>
</evidence>
<organism evidence="1 2">
    <name type="scientific">Jannaschia donghaensis</name>
    <dbReference type="NCBI Taxonomy" id="420998"/>
    <lineage>
        <taxon>Bacteria</taxon>
        <taxon>Pseudomonadati</taxon>
        <taxon>Pseudomonadota</taxon>
        <taxon>Alphaproteobacteria</taxon>
        <taxon>Rhodobacterales</taxon>
        <taxon>Roseobacteraceae</taxon>
        <taxon>Jannaschia</taxon>
    </lineage>
</organism>
<proteinExistence type="predicted"/>
<reference evidence="1 2" key="1">
    <citation type="submission" date="2015-07" db="EMBL/GenBank/DDBJ databases">
        <authorList>
            <person name="Noorani M."/>
        </authorList>
    </citation>
    <scope>NUCLEOTIDE SEQUENCE [LARGE SCALE GENOMIC DNA]</scope>
    <source>
        <strain evidence="1 2">CECT 7802</strain>
    </source>
</reference>
<sequence>MSEARSQLFQRLKALELGIENPSIAQLTTTETNHNQVASLFRQGMAVVAFVALEDFIKKRTSEAMSQISQCGIAFPDLPEKLRKASTHGAINSVAFQLKIRPSEERESYAQDATGSIFSTVNENYRLYEHSFGFDASNISADTISPFLTAICVPATWQQLTSLAAELELGLDLRSRFTSSAALRHKAAHVPNANIAVGELETLRKNCIAISICFDALTETALHAFQRRDQQVLYRGRSIESSDVLYCKIKFLDGKWKVTPKGHARTYRSFASKADAESFILQKAWEKPCCAIFYDENRFASHWKVIS</sequence>
<dbReference type="OrthoDB" id="7054269at2"/>
<dbReference type="Proteomes" id="UP000049222">
    <property type="component" value="Unassembled WGS sequence"/>
</dbReference>
<keyword evidence="2" id="KW-1185">Reference proteome</keyword>
<dbReference type="AlphaFoldDB" id="A0A0M6YQN6"/>
<name>A0A0M6YQN6_9RHOB</name>
<gene>
    <name evidence="1" type="ORF">JDO7802_03355</name>
</gene>
<accession>A0A0M6YQN6</accession>
<dbReference type="EMBL" id="CXSU01000012">
    <property type="protein sequence ID" value="CTQ51316.1"/>
    <property type="molecule type" value="Genomic_DNA"/>
</dbReference>
<evidence type="ECO:0000313" key="1">
    <source>
        <dbReference type="EMBL" id="CTQ51316.1"/>
    </source>
</evidence>
<dbReference type="RefSeq" id="WP_144430659.1">
    <property type="nucleotide sequence ID" value="NZ_CXSU01000012.1"/>
</dbReference>
<protein>
    <submittedName>
        <fullName evidence="1">Uncharacterized protein</fullName>
    </submittedName>
</protein>